<evidence type="ECO:0000313" key="2">
    <source>
        <dbReference type="Proteomes" id="UP000635606"/>
    </source>
</evidence>
<dbReference type="AlphaFoldDB" id="A0A8J3ZVL6"/>
<organism evidence="1 2">
    <name type="scientific">Virgisporangium ochraceum</name>
    <dbReference type="NCBI Taxonomy" id="65505"/>
    <lineage>
        <taxon>Bacteria</taxon>
        <taxon>Bacillati</taxon>
        <taxon>Actinomycetota</taxon>
        <taxon>Actinomycetes</taxon>
        <taxon>Micromonosporales</taxon>
        <taxon>Micromonosporaceae</taxon>
        <taxon>Virgisporangium</taxon>
    </lineage>
</organism>
<dbReference type="Proteomes" id="UP000635606">
    <property type="component" value="Unassembled WGS sequence"/>
</dbReference>
<gene>
    <name evidence="1" type="ORF">Voc01_057010</name>
</gene>
<comment type="caution">
    <text evidence="1">The sequence shown here is derived from an EMBL/GenBank/DDBJ whole genome shotgun (WGS) entry which is preliminary data.</text>
</comment>
<reference evidence="1" key="1">
    <citation type="submission" date="2021-01" db="EMBL/GenBank/DDBJ databases">
        <title>Whole genome shotgun sequence of Virgisporangium ochraceum NBRC 16418.</title>
        <authorList>
            <person name="Komaki H."/>
            <person name="Tamura T."/>
        </authorList>
    </citation>
    <scope>NUCLEOTIDE SEQUENCE</scope>
    <source>
        <strain evidence="1">NBRC 16418</strain>
    </source>
</reference>
<dbReference type="RefSeq" id="WP_203930676.1">
    <property type="nucleotide sequence ID" value="NZ_BOPH01000082.1"/>
</dbReference>
<sequence>MSKLRRLVLIAFAIGAVAGGVAVTGSAVASDASVVALPDCNVNHGC</sequence>
<evidence type="ECO:0000313" key="1">
    <source>
        <dbReference type="EMBL" id="GIJ70784.1"/>
    </source>
</evidence>
<accession>A0A8J3ZVL6</accession>
<name>A0A8J3ZVL6_9ACTN</name>
<dbReference type="EMBL" id="BOPH01000082">
    <property type="protein sequence ID" value="GIJ70784.1"/>
    <property type="molecule type" value="Genomic_DNA"/>
</dbReference>
<keyword evidence="2" id="KW-1185">Reference proteome</keyword>
<protein>
    <submittedName>
        <fullName evidence="1">Uncharacterized protein</fullName>
    </submittedName>
</protein>
<proteinExistence type="predicted"/>